<accession>M8C7K7</accession>
<protein>
    <submittedName>
        <fullName evidence="2">Uncharacterized protein</fullName>
    </submittedName>
</protein>
<organism evidence="2">
    <name type="scientific">Aegilops tauschii</name>
    <name type="common">Tausch's goatgrass</name>
    <name type="synonym">Aegilops squarrosa</name>
    <dbReference type="NCBI Taxonomy" id="37682"/>
    <lineage>
        <taxon>Eukaryota</taxon>
        <taxon>Viridiplantae</taxon>
        <taxon>Streptophyta</taxon>
        <taxon>Embryophyta</taxon>
        <taxon>Tracheophyta</taxon>
        <taxon>Spermatophyta</taxon>
        <taxon>Magnoliopsida</taxon>
        <taxon>Liliopsida</taxon>
        <taxon>Poales</taxon>
        <taxon>Poaceae</taxon>
        <taxon>BOP clade</taxon>
        <taxon>Pooideae</taxon>
        <taxon>Triticodae</taxon>
        <taxon>Triticeae</taxon>
        <taxon>Triticinae</taxon>
        <taxon>Aegilops</taxon>
    </lineage>
</organism>
<reference evidence="2" key="1">
    <citation type="submission" date="2015-06" db="UniProtKB">
        <authorList>
            <consortium name="EnsemblPlants"/>
        </authorList>
    </citation>
    <scope>IDENTIFICATION</scope>
</reference>
<feature type="compositionally biased region" description="Basic and acidic residues" evidence="1">
    <location>
        <begin position="61"/>
        <end position="71"/>
    </location>
</feature>
<dbReference type="AlphaFoldDB" id="M8C7K7"/>
<sequence length="71" mass="7458">MGRPPAAVMKADCPGGGAQVILVGWPRIKLPFCFHIWNRSSPPAATSLGRSPSPDSTAEDCPARLARDAEA</sequence>
<feature type="region of interest" description="Disordered" evidence="1">
    <location>
        <begin position="43"/>
        <end position="71"/>
    </location>
</feature>
<evidence type="ECO:0000313" key="2">
    <source>
        <dbReference type="EnsemblPlants" id="EMT33285"/>
    </source>
</evidence>
<feature type="compositionally biased region" description="Polar residues" evidence="1">
    <location>
        <begin position="43"/>
        <end position="56"/>
    </location>
</feature>
<name>M8C7K7_AEGTA</name>
<proteinExistence type="predicted"/>
<dbReference type="EnsemblPlants" id="EMT33285">
    <property type="protein sequence ID" value="EMT33285"/>
    <property type="gene ID" value="F775_42731"/>
</dbReference>
<evidence type="ECO:0000256" key="1">
    <source>
        <dbReference type="SAM" id="MobiDB-lite"/>
    </source>
</evidence>